<dbReference type="Gene3D" id="3.20.20.100">
    <property type="entry name" value="NADP-dependent oxidoreductase domain"/>
    <property type="match status" value="1"/>
</dbReference>
<accession>A0A7S0ZBA4</accession>
<feature type="domain" description="NADP-dependent oxidoreductase" evidence="1">
    <location>
        <begin position="49"/>
        <end position="364"/>
    </location>
</feature>
<gene>
    <name evidence="2" type="ORF">TOLI1172_LOCUS917</name>
</gene>
<dbReference type="AlphaFoldDB" id="A0A7S0ZBA4"/>
<reference evidence="2" key="1">
    <citation type="submission" date="2021-01" db="EMBL/GenBank/DDBJ databases">
        <authorList>
            <person name="Corre E."/>
            <person name="Pelletier E."/>
            <person name="Niang G."/>
            <person name="Scheremetjew M."/>
            <person name="Finn R."/>
            <person name="Kale V."/>
            <person name="Holt S."/>
            <person name="Cochrane G."/>
            <person name="Meng A."/>
            <person name="Brown T."/>
            <person name="Cohen L."/>
        </authorList>
    </citation>
    <scope>NUCLEOTIDE SEQUENCE</scope>
    <source>
        <strain evidence="2">CCMP3278</strain>
    </source>
</reference>
<evidence type="ECO:0000313" key="2">
    <source>
        <dbReference type="EMBL" id="CAD8816529.1"/>
    </source>
</evidence>
<dbReference type="Pfam" id="PF00248">
    <property type="entry name" value="Aldo_ket_red"/>
    <property type="match status" value="1"/>
</dbReference>
<dbReference type="PANTHER" id="PTHR43364">
    <property type="entry name" value="NADH-SPECIFIC METHYLGLYOXAL REDUCTASE-RELATED"/>
    <property type="match status" value="1"/>
</dbReference>
<proteinExistence type="predicted"/>
<dbReference type="GO" id="GO:0005829">
    <property type="term" value="C:cytosol"/>
    <property type="evidence" value="ECO:0007669"/>
    <property type="project" value="TreeGrafter"/>
</dbReference>
<evidence type="ECO:0000259" key="1">
    <source>
        <dbReference type="Pfam" id="PF00248"/>
    </source>
</evidence>
<dbReference type="SUPFAM" id="SSF51430">
    <property type="entry name" value="NAD(P)-linked oxidoreductase"/>
    <property type="match status" value="1"/>
</dbReference>
<organism evidence="2">
    <name type="scientific">Timspurckia oligopyrenoides</name>
    <dbReference type="NCBI Taxonomy" id="708627"/>
    <lineage>
        <taxon>Eukaryota</taxon>
        <taxon>Rhodophyta</taxon>
        <taxon>Bangiophyceae</taxon>
        <taxon>Porphyridiales</taxon>
        <taxon>Porphyridiaceae</taxon>
        <taxon>Timspurckia</taxon>
    </lineage>
</organism>
<name>A0A7S0ZBA4_9RHOD</name>
<dbReference type="InterPro" id="IPR050523">
    <property type="entry name" value="AKR_Detox_Biosynth"/>
</dbReference>
<dbReference type="InterPro" id="IPR036812">
    <property type="entry name" value="NAD(P)_OxRdtase_dom_sf"/>
</dbReference>
<dbReference type="PANTHER" id="PTHR43364:SF1">
    <property type="entry name" value="OXIDOREDUCTASE YDHF"/>
    <property type="match status" value="1"/>
</dbReference>
<protein>
    <recommendedName>
        <fullName evidence="1">NADP-dependent oxidoreductase domain-containing protein</fullName>
    </recommendedName>
</protein>
<dbReference type="EMBL" id="HBFP01001268">
    <property type="protein sequence ID" value="CAD8816529.1"/>
    <property type="molecule type" value="Transcribed_RNA"/>
</dbReference>
<sequence length="380" mass="42060">MVTRSHSIGFISGSFDSVVNLERQQEKKSHRRKVLCRLETGQGLPLGNLAGGTWSWGNRVLWQYDPSQDAEIYQSFETLVKGGVFFFDTGDSYGTGRALNARAEVLLGEFRSQLSPGAAAQLTFGTKLASYPWRWTKKSLAAAASASAIRLSPNTANNSDTSNERPCLDMAMMHWSPRNYLPLQERFLLEAFADLKVSGLARNIGVSNLGPRRLEASIRFLRDNYDVSLSVLQLQFSLLSAKPLETGVLDIAAESGIPVLGYSPLCLGFLGADESRLRSTKGLRGNVFRYLLDDKAVVDLRRLITEIAEQRGNGMRAGDVAIAWVRSKGATPLVGVRSLENAQNIVQHMNTFLNNEELDELDRATKKLKRKAVQNIFMTN</sequence>
<dbReference type="InterPro" id="IPR023210">
    <property type="entry name" value="NADP_OxRdtase_dom"/>
</dbReference>